<protein>
    <recommendedName>
        <fullName evidence="5">Arabinogalactan endo-beta-1,4-galactanase</fullName>
        <ecNumber evidence="5">3.2.1.89</ecNumber>
    </recommendedName>
</protein>
<comment type="catalytic activity">
    <reaction evidence="5">
        <text>The enzyme specifically hydrolyzes (1-&gt;4)-beta-D-galactosidic linkages in type I arabinogalactans.</text>
        <dbReference type="EC" id="3.2.1.89"/>
    </reaction>
</comment>
<sequence length="1293" mass="144643">MEIKKRFKLYKSGKNWCMAALMFTGASTGIFMNNVSANADDATATSTDAKTETVTANNNDSQTKEVALPATDAASNNTDSASATTTTSADKETTSTNKDNQNQLSSDWQAVDGGYVYQGSKDVKQNRHYELLPSIKGTGENWYLIDNGKAQSGVQEWTGSYWYFDPMTYLLSQKKDYVKSQWGMYYLVGNDGRIQSGVQEWAGSYWYFDPTTYLLSQKKNYVQSQWGDWYLVGDDGRIQSGVQEWAGSYWYFDPETYLLHKQRGFITSQWGAKYLVGNDGRILSGVQEYDGKIYDIDPTTYQLTKGRNYKQAPNGNWYLFDNGIAQSGIQEWAGNYWYFDPQTYLLRQKRDYVQSQWGSWYLIDDSGRVQSGIQEWAGSYWYFDPQTYLLRQKRDYVQSQWGAWYLIDDSGRVQSGVQEWQGQYWYFNPSTYLLTPNCDIVEHGVKYHVNGSGVVENYVGLPELKQQLPQVIADKLNNNVTYDWTNENNQYRELAVHDMAQLISQGDVENKISVIEQLMYKNNLLTGKVVKSQIFDLAKNPWDKDQLADYFVKGINSDRSKDAIVGVGIDSKKNQLAILLFQPGTNEVAKEVATAPTNPKFMSADETPTSQKTADQVELAYKTGGETGLRYESVKVEPIKGMTDDMVRGVDISSYQSLLNAGVQFYDFNGQPASIFKVLSDAGVNWVRIRLWNDPYDKNGNGYGGGNNDEASLVKMASEAAQYGLKTLVDFHYSDFWADPAKQILPKAWSQLSDTDLAKEVNLYTKKVLADLKRAGADVQMVSIGNEITKGAFGQVANSSKGEDWKSIWLGDAGKRLTMLLSQASSAVRESGNSKIAIHIETPNVDKYRQIMTVLKNNGVDYDYLGTSYYPFWWNNSDTLRDVAHMTETEFGKRLVVMEVSWLNDTHDADGTGNSLSNDGGINKFPIGPQGQVDVLADMYKALVDTDGVGSFYWEPAWLPVHPGYENWQENKDAGNQYGTGWASKYAVGYAPDNEMYWEGKPTWGGTTWDNQSLFDDHGYPLQSLNMYKGFLHGYETPVNTKVSSTVTAKVGTVTDNPLTGVDVNNQTINLTGLISNAGQFLLQGQPNQVISDTQLQAIANELLTSGKSDLQTTANGDVYHLTYELTDANRTAFVKDNHGKHYGDTLNVSYTTQVVVDRQGSATTNQVTSPITVKVSEVWNAVNNYTPTVDGLLAVGDTLTDQDVDLAQINTKTLQTLLTGTKGETVTASYDQIKSLLPGATSALMGTKDYVTADGNHYRYEFWLKDLNQAGLKYGNPLVLSYSASLKWLSKD</sequence>
<dbReference type="Gene3D" id="3.20.20.80">
    <property type="entry name" value="Glycosidases"/>
    <property type="match status" value="1"/>
</dbReference>
<feature type="compositionally biased region" description="Low complexity" evidence="6">
    <location>
        <begin position="44"/>
        <end position="56"/>
    </location>
</feature>
<dbReference type="Proteomes" id="UP000051084">
    <property type="component" value="Unassembled WGS sequence"/>
</dbReference>
<dbReference type="EC" id="3.2.1.89" evidence="5"/>
<evidence type="ECO:0000256" key="5">
    <source>
        <dbReference type="RuleBase" id="RU361192"/>
    </source>
</evidence>
<evidence type="ECO:0000313" key="8">
    <source>
        <dbReference type="Proteomes" id="UP000051084"/>
    </source>
</evidence>
<dbReference type="PANTHER" id="PTHR34983">
    <property type="entry name" value="ARABINOGALACTAN ENDO-BETA-1,4-GALACTANASE A"/>
    <property type="match status" value="1"/>
</dbReference>
<dbReference type="PATRIC" id="fig|1423742.4.peg.876"/>
<evidence type="ECO:0000256" key="4">
    <source>
        <dbReference type="ARBA" id="ARBA00023295"/>
    </source>
</evidence>
<dbReference type="PANTHER" id="PTHR34983:SF2">
    <property type="entry name" value="ENDO-BETA-1,4-GALACTANASE"/>
    <property type="match status" value="1"/>
</dbReference>
<feature type="region of interest" description="Disordered" evidence="6">
    <location>
        <begin position="44"/>
        <end position="105"/>
    </location>
</feature>
<dbReference type="GO" id="GO:0045490">
    <property type="term" value="P:pectin catabolic process"/>
    <property type="evidence" value="ECO:0007669"/>
    <property type="project" value="TreeGrafter"/>
</dbReference>
<comment type="caution">
    <text evidence="7">The sequence shown here is derived from an EMBL/GenBank/DDBJ whole genome shotgun (WGS) entry which is preliminary data.</text>
</comment>
<reference evidence="7 8" key="1">
    <citation type="journal article" date="2015" name="Genome Announc.">
        <title>Expanding the biotechnology potential of lactobacilli through comparative genomics of 213 strains and associated genera.</title>
        <authorList>
            <person name="Sun Z."/>
            <person name="Harris H.M."/>
            <person name="McCann A."/>
            <person name="Guo C."/>
            <person name="Argimon S."/>
            <person name="Zhang W."/>
            <person name="Yang X."/>
            <person name="Jeffery I.B."/>
            <person name="Cooney J.C."/>
            <person name="Kagawa T.F."/>
            <person name="Liu W."/>
            <person name="Song Y."/>
            <person name="Salvetti E."/>
            <person name="Wrobel A."/>
            <person name="Rasinkangas P."/>
            <person name="Parkhill J."/>
            <person name="Rea M.C."/>
            <person name="O'Sullivan O."/>
            <person name="Ritari J."/>
            <person name="Douillard F.P."/>
            <person name="Paul Ross R."/>
            <person name="Yang R."/>
            <person name="Briner A.E."/>
            <person name="Felis G.E."/>
            <person name="de Vos W.M."/>
            <person name="Barrangou R."/>
            <person name="Klaenhammer T.R."/>
            <person name="Caufield P.W."/>
            <person name="Cui Y."/>
            <person name="Zhang H."/>
            <person name="O'Toole P.W."/>
        </authorList>
    </citation>
    <scope>NUCLEOTIDE SEQUENCE [LARGE SCALE GENOMIC DNA]</scope>
    <source>
        <strain evidence="7 8">DSM 18793</strain>
    </source>
</reference>
<dbReference type="InterPro" id="IPR022263">
    <property type="entry name" value="KxYKxGKxW"/>
</dbReference>
<dbReference type="Pfam" id="PF07745">
    <property type="entry name" value="Glyco_hydro_53"/>
    <property type="match status" value="1"/>
</dbReference>
<dbReference type="Pfam" id="PF19258">
    <property type="entry name" value="KxYKxGKxW_sig"/>
    <property type="match status" value="1"/>
</dbReference>
<keyword evidence="3 5" id="KW-0378">Hydrolase</keyword>
<evidence type="ECO:0000256" key="3">
    <source>
        <dbReference type="ARBA" id="ARBA00022801"/>
    </source>
</evidence>
<dbReference type="OrthoDB" id="9768786at2"/>
<evidence type="ECO:0000256" key="1">
    <source>
        <dbReference type="ARBA" id="ARBA00010687"/>
    </source>
</evidence>
<dbReference type="GO" id="GO:0031218">
    <property type="term" value="F:arabinogalactan endo-1,4-beta-galactosidase activity"/>
    <property type="evidence" value="ECO:0007669"/>
    <property type="project" value="UniProtKB-EC"/>
</dbReference>
<evidence type="ECO:0000256" key="2">
    <source>
        <dbReference type="ARBA" id="ARBA00022729"/>
    </source>
</evidence>
<accession>A0A0R1UPY7</accession>
<dbReference type="Gene3D" id="2.10.270.10">
    <property type="entry name" value="Cholin Binding"/>
    <property type="match status" value="5"/>
</dbReference>
<gene>
    <name evidence="7" type="ORF">FC21_GL000842</name>
</gene>
<dbReference type="InterPro" id="IPR017853">
    <property type="entry name" value="GH"/>
</dbReference>
<feature type="compositionally biased region" description="Low complexity" evidence="6">
    <location>
        <begin position="70"/>
        <end position="88"/>
    </location>
</feature>
<proteinExistence type="inferred from homology"/>
<dbReference type="EMBL" id="AZGC01000020">
    <property type="protein sequence ID" value="KRL95254.1"/>
    <property type="molecule type" value="Genomic_DNA"/>
</dbReference>
<evidence type="ECO:0000313" key="7">
    <source>
        <dbReference type="EMBL" id="KRL95254.1"/>
    </source>
</evidence>
<keyword evidence="8" id="KW-1185">Reference proteome</keyword>
<dbReference type="SUPFAM" id="SSF69360">
    <property type="entry name" value="Cell wall binding repeat"/>
    <property type="match status" value="2"/>
</dbReference>
<dbReference type="RefSeq" id="WP_056995437.1">
    <property type="nucleotide sequence ID" value="NZ_AZGC01000020.1"/>
</dbReference>
<keyword evidence="4 5" id="KW-0326">Glycosidase</keyword>
<organism evidence="7 8">
    <name type="scientific">Limosilactobacillus equigenerosi DSM 18793 = JCM 14505</name>
    <dbReference type="NCBI Taxonomy" id="1423742"/>
    <lineage>
        <taxon>Bacteria</taxon>
        <taxon>Bacillati</taxon>
        <taxon>Bacillota</taxon>
        <taxon>Bacilli</taxon>
        <taxon>Lactobacillales</taxon>
        <taxon>Lactobacillaceae</taxon>
        <taxon>Limosilactobacillus</taxon>
    </lineage>
</organism>
<evidence type="ECO:0000256" key="6">
    <source>
        <dbReference type="SAM" id="MobiDB-lite"/>
    </source>
</evidence>
<keyword evidence="2" id="KW-0732">Signal</keyword>
<dbReference type="GO" id="GO:0015926">
    <property type="term" value="F:glucosidase activity"/>
    <property type="evidence" value="ECO:0007669"/>
    <property type="project" value="InterPro"/>
</dbReference>
<dbReference type="STRING" id="417373.GCA_001570685_00918"/>
<comment type="similarity">
    <text evidence="1 5">Belongs to the glycosyl hydrolase 53 family.</text>
</comment>
<dbReference type="InterPro" id="IPR011683">
    <property type="entry name" value="Glyco_hydro_53"/>
</dbReference>
<name>A0A0R1UPY7_9LACO</name>
<dbReference type="NCBIfam" id="TIGR03715">
    <property type="entry name" value="KxYKxGKxW"/>
    <property type="match status" value="1"/>
</dbReference>
<dbReference type="SUPFAM" id="SSF51445">
    <property type="entry name" value="(Trans)glycosidases"/>
    <property type="match status" value="1"/>
</dbReference>